<dbReference type="Pfam" id="PF14543">
    <property type="entry name" value="TAXi_N"/>
    <property type="match status" value="1"/>
</dbReference>
<dbReference type="InterPro" id="IPR014720">
    <property type="entry name" value="dsRBD_dom"/>
</dbReference>
<keyword evidence="3 4" id="KW-0694">RNA-binding</keyword>
<feature type="compositionally biased region" description="Polar residues" evidence="5">
    <location>
        <begin position="275"/>
        <end position="284"/>
    </location>
</feature>
<feature type="compositionally biased region" description="Polar residues" evidence="5">
    <location>
        <begin position="645"/>
        <end position="654"/>
    </location>
</feature>
<feature type="compositionally biased region" description="Polar residues" evidence="5">
    <location>
        <begin position="569"/>
        <end position="590"/>
    </location>
</feature>
<dbReference type="Proteomes" id="UP000030645">
    <property type="component" value="Unassembled WGS sequence"/>
</dbReference>
<accession>W9QZ77</accession>
<feature type="compositionally biased region" description="Basic and acidic residues" evidence="5">
    <location>
        <begin position="655"/>
        <end position="664"/>
    </location>
</feature>
<feature type="compositionally biased region" description="Basic and acidic residues" evidence="5">
    <location>
        <begin position="485"/>
        <end position="495"/>
    </location>
</feature>
<dbReference type="CDD" id="cd19907">
    <property type="entry name" value="DSRM_AtDRB-like_rpt1"/>
    <property type="match status" value="1"/>
</dbReference>
<feature type="compositionally biased region" description="Polar residues" evidence="5">
    <location>
        <begin position="499"/>
        <end position="511"/>
    </location>
</feature>
<keyword evidence="6" id="KW-1133">Transmembrane helix</keyword>
<dbReference type="InterPro" id="IPR044450">
    <property type="entry name" value="AtDRB-like_DSRM_1"/>
</dbReference>
<dbReference type="AlphaFoldDB" id="W9QZ77"/>
<dbReference type="PANTHER" id="PTHR46031:SF40">
    <property type="entry name" value="DRBM DOMAIN-CONTAINING PROTEIN"/>
    <property type="match status" value="1"/>
</dbReference>
<dbReference type="STRING" id="981085.W9QZ77"/>
<feature type="region of interest" description="Disordered" evidence="5">
    <location>
        <begin position="630"/>
        <end position="677"/>
    </location>
</feature>
<evidence type="ECO:0000256" key="6">
    <source>
        <dbReference type="SAM" id="Phobius"/>
    </source>
</evidence>
<protein>
    <submittedName>
        <fullName evidence="8">Double-stranded RNA-binding protein 2</fullName>
    </submittedName>
</protein>
<dbReference type="InterPro" id="IPR032861">
    <property type="entry name" value="TAXi_N"/>
</dbReference>
<dbReference type="EMBL" id="KE343887">
    <property type="protein sequence ID" value="EXB45022.1"/>
    <property type="molecule type" value="Genomic_DNA"/>
</dbReference>
<keyword evidence="9" id="KW-1185">Reference proteome</keyword>
<name>W9QZ77_9ROSA</name>
<dbReference type="PROSITE" id="PS50137">
    <property type="entry name" value="DS_RBD"/>
    <property type="match status" value="1"/>
</dbReference>
<keyword evidence="6" id="KW-0472">Membrane</keyword>
<dbReference type="SUPFAM" id="SSF54768">
    <property type="entry name" value="dsRNA-binding domain-like"/>
    <property type="match status" value="2"/>
</dbReference>
<evidence type="ECO:0000256" key="2">
    <source>
        <dbReference type="ARBA" id="ARBA00022737"/>
    </source>
</evidence>
<evidence type="ECO:0000313" key="9">
    <source>
        <dbReference type="Proteomes" id="UP000030645"/>
    </source>
</evidence>
<feature type="domain" description="DRBM" evidence="7">
    <location>
        <begin position="130"/>
        <end position="199"/>
    </location>
</feature>
<feature type="region of interest" description="Disordered" evidence="5">
    <location>
        <begin position="270"/>
        <end position="291"/>
    </location>
</feature>
<dbReference type="SUPFAM" id="SSF50630">
    <property type="entry name" value="Acid proteases"/>
    <property type="match status" value="1"/>
</dbReference>
<evidence type="ECO:0000313" key="8">
    <source>
        <dbReference type="EMBL" id="EXB45022.1"/>
    </source>
</evidence>
<dbReference type="SMART" id="SM00358">
    <property type="entry name" value="DSRM"/>
    <property type="match status" value="2"/>
</dbReference>
<feature type="transmembrane region" description="Helical" evidence="6">
    <location>
        <begin position="12"/>
        <end position="34"/>
    </location>
</feature>
<dbReference type="Pfam" id="PF00035">
    <property type="entry name" value="dsrm"/>
    <property type="match status" value="2"/>
</dbReference>
<organism evidence="8 9">
    <name type="scientific">Morus notabilis</name>
    <dbReference type="NCBI Taxonomy" id="981085"/>
    <lineage>
        <taxon>Eukaryota</taxon>
        <taxon>Viridiplantae</taxon>
        <taxon>Streptophyta</taxon>
        <taxon>Embryophyta</taxon>
        <taxon>Tracheophyta</taxon>
        <taxon>Spermatophyta</taxon>
        <taxon>Magnoliopsida</taxon>
        <taxon>eudicotyledons</taxon>
        <taxon>Gunneridae</taxon>
        <taxon>Pentapetalae</taxon>
        <taxon>rosids</taxon>
        <taxon>fabids</taxon>
        <taxon>Rosales</taxon>
        <taxon>Moraceae</taxon>
        <taxon>Moreae</taxon>
        <taxon>Morus</taxon>
    </lineage>
</organism>
<evidence type="ECO:0000256" key="4">
    <source>
        <dbReference type="PROSITE-ProRule" id="PRU00266"/>
    </source>
</evidence>
<evidence type="ECO:0000256" key="3">
    <source>
        <dbReference type="ARBA" id="ARBA00022884"/>
    </source>
</evidence>
<gene>
    <name evidence="8" type="ORF">L484_000750</name>
</gene>
<dbReference type="eggNOG" id="ENOG502QTBA">
    <property type="taxonomic scope" value="Eukaryota"/>
</dbReference>
<evidence type="ECO:0000256" key="5">
    <source>
        <dbReference type="SAM" id="MobiDB-lite"/>
    </source>
</evidence>
<dbReference type="PANTHER" id="PTHR46031">
    <property type="match status" value="1"/>
</dbReference>
<dbReference type="FunFam" id="3.30.160.20:FF:000036">
    <property type="entry name" value="Double-stranded RNA-binding protein 2"/>
    <property type="match status" value="1"/>
</dbReference>
<reference evidence="9" key="1">
    <citation type="submission" date="2013-01" db="EMBL/GenBank/DDBJ databases">
        <title>Draft Genome Sequence of a Mulberry Tree, Morus notabilis C.K. Schneid.</title>
        <authorList>
            <person name="He N."/>
            <person name="Zhao S."/>
        </authorList>
    </citation>
    <scope>NUCLEOTIDE SEQUENCE</scope>
</reference>
<feature type="region of interest" description="Disordered" evidence="5">
    <location>
        <begin position="468"/>
        <end position="511"/>
    </location>
</feature>
<dbReference type="GO" id="GO:0003725">
    <property type="term" value="F:double-stranded RNA binding"/>
    <property type="evidence" value="ECO:0007669"/>
    <property type="project" value="InterPro"/>
</dbReference>
<evidence type="ECO:0000259" key="7">
    <source>
        <dbReference type="PROSITE" id="PS50137"/>
    </source>
</evidence>
<dbReference type="Gene3D" id="3.30.160.20">
    <property type="match status" value="2"/>
</dbReference>
<keyword evidence="6" id="KW-0812">Transmembrane</keyword>
<evidence type="ECO:0000256" key="1">
    <source>
        <dbReference type="ARBA" id="ARBA00007447"/>
    </source>
</evidence>
<comment type="similarity">
    <text evidence="1">Belongs to the peptidase A1 family.</text>
</comment>
<keyword evidence="2" id="KW-0677">Repeat</keyword>
<feature type="region of interest" description="Disordered" evidence="5">
    <location>
        <begin position="527"/>
        <end position="608"/>
    </location>
</feature>
<proteinExistence type="inferred from homology"/>
<dbReference type="InterPro" id="IPR021109">
    <property type="entry name" value="Peptidase_aspartic_dom_sf"/>
</dbReference>
<sequence length="677" mass="74323">MAPRTISNTPIISGIFLALLNFMLAITTIIMPIGTNGLSPFAMQSLSFALCKLCDLHGFCRYKIEYYLGSSTEGVVLTDSFTFPTNSATTAAKYPGSAFGCGPINAEINFGSRANNLIAGIMGFVVDSGMYKNQLQELAQRSCFNLPSYSCIREGPDHAPRFKATVNFNGETFESPSFCSTLRQAEHAAAEVALNTLAKRGPSRALAARVLDETGVYKNLLQETAHRAGLNLPVYTTIRSGPGMTFTGEPARNKKQAQKNAAMAAWSSLKRLAQRGSSPSPSTESKGDEEQEQVIIARVLASLHPAESRSSSQNDCQHVEQRYIPICSKSTLPTSSLLPLQFHSWAYPSYPPELAMYQLWQQEQLLQAQRHLFQLPFSLSTRSAPQIYPFMQSVIHPDHCLYFPKMDQESTSTRPRITIATSAPSLCLSDHLVPDPIRGRSTVTIQEIQEERLEESAKYSAPVVSDSFLLGNSSTEPSPRVQKPVQEDDKQRVGDGARSTRNAKLEGNQTTQVEWSYPQMINSRFEPADFRLPNPRGFDSSRLSPRHQYPPRASSHRSLGPSSGAPPVTNRTVGPTSSIGFRPQNLSAQFPGTPRMRTGSPSCSARPMPERMELGGVRHKFMAPAVRIRSVVPVCSAPPPRKKPGSSQEGTSSNMEKKDKDQDNMSKASSELGKLQI</sequence>